<dbReference type="InterPro" id="IPR001346">
    <property type="entry name" value="Interferon_reg_fact_DNA-bd_dom"/>
</dbReference>
<evidence type="ECO:0000256" key="9">
    <source>
        <dbReference type="ARBA" id="ARBA00023015"/>
    </source>
</evidence>
<dbReference type="GO" id="GO:0005634">
    <property type="term" value="C:nucleus"/>
    <property type="evidence" value="ECO:0007669"/>
    <property type="project" value="UniProtKB-SubCell"/>
</dbReference>
<dbReference type="Pfam" id="PF13833">
    <property type="entry name" value="EF-hand_8"/>
    <property type="match status" value="1"/>
</dbReference>
<evidence type="ECO:0000256" key="7">
    <source>
        <dbReference type="ARBA" id="ARBA00022837"/>
    </source>
</evidence>
<dbReference type="PROSITE" id="PS50222">
    <property type="entry name" value="EF_HAND_2"/>
    <property type="match status" value="3"/>
</dbReference>
<comment type="caution">
    <text evidence="17">The sequence shown here is derived from an EMBL/GenBank/DDBJ whole genome shotgun (WGS) entry which is preliminary data.</text>
</comment>
<dbReference type="PROSITE" id="PS00018">
    <property type="entry name" value="EF_HAND_1"/>
    <property type="match status" value="3"/>
</dbReference>
<reference evidence="17 18" key="1">
    <citation type="submission" date="2018-03" db="EMBL/GenBank/DDBJ databases">
        <title>Draft genome sequence of Rohu Carp (Labeo rohita).</title>
        <authorList>
            <person name="Das P."/>
            <person name="Kushwaha B."/>
            <person name="Joshi C.G."/>
            <person name="Kumar D."/>
            <person name="Nagpure N.S."/>
            <person name="Sahoo L."/>
            <person name="Das S.P."/>
            <person name="Bit A."/>
            <person name="Patnaik S."/>
            <person name="Meher P.K."/>
            <person name="Jayasankar P."/>
            <person name="Koringa P.G."/>
            <person name="Patel N.V."/>
            <person name="Hinsu A.T."/>
            <person name="Kumar R."/>
            <person name="Pandey M."/>
            <person name="Agarwal S."/>
            <person name="Srivastava S."/>
            <person name="Singh M."/>
            <person name="Iquebal M.A."/>
            <person name="Jaiswal S."/>
            <person name="Angadi U.B."/>
            <person name="Kumar N."/>
            <person name="Raza M."/>
            <person name="Shah T.M."/>
            <person name="Rai A."/>
            <person name="Jena J.K."/>
        </authorList>
    </citation>
    <scope>NUCLEOTIDE SEQUENCE [LARGE SCALE GENOMIC DNA]</scope>
    <source>
        <strain evidence="17">DASCIFA01</strain>
        <tissue evidence="17">Testis</tissue>
    </source>
</reference>
<evidence type="ECO:0000313" key="18">
    <source>
        <dbReference type="Proteomes" id="UP000290572"/>
    </source>
</evidence>
<keyword evidence="4" id="KW-0519">Myristate</keyword>
<dbReference type="InterPro" id="IPR036388">
    <property type="entry name" value="WH-like_DNA-bd_sf"/>
</dbReference>
<dbReference type="InterPro" id="IPR019471">
    <property type="entry name" value="Interferon_reg_factor-3"/>
</dbReference>
<accession>A0A498MPQ5</accession>
<dbReference type="PROSITE" id="PS00601">
    <property type="entry name" value="IRF_1"/>
    <property type="match status" value="1"/>
</dbReference>
<feature type="domain" description="EF-hand" evidence="15">
    <location>
        <begin position="129"/>
        <end position="164"/>
    </location>
</feature>
<dbReference type="EMBL" id="QBIY01012689">
    <property type="protein sequence ID" value="RXN18977.1"/>
    <property type="molecule type" value="Genomic_DNA"/>
</dbReference>
<name>A0A498MPQ5_LABRO</name>
<evidence type="ECO:0000256" key="4">
    <source>
        <dbReference type="ARBA" id="ARBA00022707"/>
    </source>
</evidence>
<dbReference type="InterPro" id="IPR002048">
    <property type="entry name" value="EF_hand_dom"/>
</dbReference>
<keyword evidence="5" id="KW-0479">Metal-binding</keyword>
<evidence type="ECO:0000256" key="11">
    <source>
        <dbReference type="ARBA" id="ARBA00023163"/>
    </source>
</evidence>
<dbReference type="SUPFAM" id="SSF49879">
    <property type="entry name" value="SMAD/FHA domain"/>
    <property type="match status" value="1"/>
</dbReference>
<evidence type="ECO:0000256" key="3">
    <source>
        <dbReference type="ARBA" id="ARBA00022490"/>
    </source>
</evidence>
<evidence type="ECO:0000256" key="2">
    <source>
        <dbReference type="ARBA" id="ARBA00004496"/>
    </source>
</evidence>
<dbReference type="Pfam" id="PF10401">
    <property type="entry name" value="IRF-3"/>
    <property type="match status" value="1"/>
</dbReference>
<dbReference type="SMART" id="SM00054">
    <property type="entry name" value="EFh"/>
    <property type="match status" value="3"/>
</dbReference>
<keyword evidence="10" id="KW-0238">DNA-binding</keyword>
<evidence type="ECO:0000256" key="6">
    <source>
        <dbReference type="ARBA" id="ARBA00022737"/>
    </source>
</evidence>
<feature type="region of interest" description="Disordered" evidence="14">
    <location>
        <begin position="341"/>
        <end position="361"/>
    </location>
</feature>
<dbReference type="GO" id="GO:0000981">
    <property type="term" value="F:DNA-binding transcription factor activity, RNA polymerase II-specific"/>
    <property type="evidence" value="ECO:0007669"/>
    <property type="project" value="TreeGrafter"/>
</dbReference>
<feature type="domain" description="IRF tryptophan pentad repeat" evidence="16">
    <location>
        <begin position="200"/>
        <end position="308"/>
    </location>
</feature>
<dbReference type="FunFam" id="1.10.10.10:FF:000093">
    <property type="entry name" value="Putative interferon regulatory factor 6"/>
    <property type="match status" value="1"/>
</dbReference>
<dbReference type="GO" id="GO:0001750">
    <property type="term" value="C:photoreceptor outer segment"/>
    <property type="evidence" value="ECO:0007669"/>
    <property type="project" value="UniProtKB-ARBA"/>
</dbReference>
<proteinExistence type="evidence at protein level"/>
<protein>
    <submittedName>
        <fullName evidence="17">Interferon regulatory factor 6</fullName>
    </submittedName>
</protein>
<feature type="compositionally biased region" description="Pro residues" evidence="14">
    <location>
        <begin position="348"/>
        <end position="359"/>
    </location>
</feature>
<dbReference type="PROSITE" id="PS51507">
    <property type="entry name" value="IRF_2"/>
    <property type="match status" value="1"/>
</dbReference>
<evidence type="ECO:0000256" key="14">
    <source>
        <dbReference type="SAM" id="MobiDB-lite"/>
    </source>
</evidence>
<evidence type="ECO:0000256" key="10">
    <source>
        <dbReference type="ARBA" id="ARBA00023125"/>
    </source>
</evidence>
<evidence type="ECO:0000256" key="8">
    <source>
        <dbReference type="ARBA" id="ARBA00022843"/>
    </source>
</evidence>
<sequence>MGNAPGTTLEELSACESHQWYRKFMTECPSGQLTFYEFKKFFGLKNLSETSNEYVTTMFKTFDMNDDGCIDFMEYVAALSLVLKGGVQQKLRWYFKLYDVDGSGCIDREELLLIFKAIRAISGGEQEISAEEFTDMVFDKIDLNGDGELSLEEFMEGIQGDEVLLKMLTQSLDLTHVVKKIYSDINSEQDKVVMSSHPRRVRLKPWLVSQVDNGTFPGLIWLDREAKRFQIPWKHATRHTPQQEEENTIFKAWAVETGKYQEGVDEPDPAKWKAQLRCALNKSREFNLIYDGTKEVPMNPLKIYDVRFPHMRQTVMKTTFLTLLSRLLRMSSSPLAQVWTPPGSVSPMQPPSCPPPAAPPSVEVWPKKEPQDVDMQPPPMELQTPTPLDAMFATPETWISSLPSKHTLTHTNHSHTLMFCRKVVTDLEVQFYYRGKEMCPPVTVSNPQGCRLFYGDLGPIVNQEELFGPISLEQVRFPSTEHITNDKQRLFTSRLLDVMDRGLILEVSGHDIYAVRLCQCKVYWSGPCAPNQNTPNLIERQHKVKLFCLESFLSGVIAHQRGQSSSESPLYDIHLCFGEEWPDGRPRERKLITVQVVPVVARMISEMFSGDCTRSFDSGSVRLQISIPDIKDNIVTHLKQLYRLLQTHQGQENWPLPPNMQLSQAQHTQ</sequence>
<dbReference type="SMART" id="SM01243">
    <property type="entry name" value="IRF-3"/>
    <property type="match status" value="1"/>
</dbReference>
<dbReference type="PANTHER" id="PTHR11949">
    <property type="entry name" value="INTERFERON REGULATORY FACTOR"/>
    <property type="match status" value="1"/>
</dbReference>
<organism evidence="17 18">
    <name type="scientific">Labeo rohita</name>
    <name type="common">Indian major carp</name>
    <name type="synonym">Cyprinus rohita</name>
    <dbReference type="NCBI Taxonomy" id="84645"/>
    <lineage>
        <taxon>Eukaryota</taxon>
        <taxon>Metazoa</taxon>
        <taxon>Chordata</taxon>
        <taxon>Craniata</taxon>
        <taxon>Vertebrata</taxon>
        <taxon>Euteleostomi</taxon>
        <taxon>Actinopterygii</taxon>
        <taxon>Neopterygii</taxon>
        <taxon>Teleostei</taxon>
        <taxon>Ostariophysi</taxon>
        <taxon>Cypriniformes</taxon>
        <taxon>Cyprinidae</taxon>
        <taxon>Labeoninae</taxon>
        <taxon>Labeonini</taxon>
        <taxon>Labeo</taxon>
    </lineage>
</organism>
<dbReference type="InterPro" id="IPR017855">
    <property type="entry name" value="SMAD-like_dom_sf"/>
</dbReference>
<dbReference type="FunFam" id="2.60.200.10:FF:000003">
    <property type="entry name" value="Interferon regulatory factor 5"/>
    <property type="match status" value="1"/>
</dbReference>
<feature type="domain" description="EF-hand" evidence="15">
    <location>
        <begin position="50"/>
        <end position="85"/>
    </location>
</feature>
<dbReference type="InterPro" id="IPR008984">
    <property type="entry name" value="SMAD_FHA_dom_sf"/>
</dbReference>
<comment type="subcellular location">
    <subcellularLocation>
        <location evidence="2">Cytoplasm</location>
    </subcellularLocation>
    <subcellularLocation>
        <location evidence="1">Nucleus</location>
    </subcellularLocation>
</comment>
<keyword evidence="8" id="KW-0832">Ubl conjugation</keyword>
<keyword evidence="11" id="KW-0804">Transcription</keyword>
<dbReference type="GO" id="GO:0000978">
    <property type="term" value="F:RNA polymerase II cis-regulatory region sequence-specific DNA binding"/>
    <property type="evidence" value="ECO:0007669"/>
    <property type="project" value="TreeGrafter"/>
</dbReference>
<keyword evidence="9" id="KW-0805">Transcription regulation</keyword>
<dbReference type="InterPro" id="IPR018247">
    <property type="entry name" value="EF_Hand_1_Ca_BS"/>
</dbReference>
<keyword evidence="7" id="KW-0106">Calcium</keyword>
<feature type="domain" description="EF-hand" evidence="15">
    <location>
        <begin position="86"/>
        <end position="121"/>
    </location>
</feature>
<dbReference type="Gene3D" id="1.10.238.10">
    <property type="entry name" value="EF-hand"/>
    <property type="match status" value="2"/>
</dbReference>
<keyword evidence="19" id="KW-1267">Proteomics identification</keyword>
<evidence type="ECO:0007829" key="19">
    <source>
        <dbReference type="PeptideAtlas" id="A0A498MPQ5"/>
    </source>
</evidence>
<dbReference type="Pfam" id="PF00605">
    <property type="entry name" value="IRF"/>
    <property type="match status" value="1"/>
</dbReference>
<evidence type="ECO:0000259" key="16">
    <source>
        <dbReference type="PROSITE" id="PS51507"/>
    </source>
</evidence>
<dbReference type="PRINTS" id="PR00267">
    <property type="entry name" value="INTFRNREGFCT"/>
</dbReference>
<evidence type="ECO:0000256" key="5">
    <source>
        <dbReference type="ARBA" id="ARBA00022723"/>
    </source>
</evidence>
<dbReference type="InterPro" id="IPR036390">
    <property type="entry name" value="WH_DNA-bd_sf"/>
</dbReference>
<dbReference type="InterPro" id="IPR011992">
    <property type="entry name" value="EF-hand-dom_pair"/>
</dbReference>
<dbReference type="SMART" id="SM00348">
    <property type="entry name" value="IRF"/>
    <property type="match status" value="1"/>
</dbReference>
<dbReference type="GO" id="GO:0005737">
    <property type="term" value="C:cytoplasm"/>
    <property type="evidence" value="ECO:0007669"/>
    <property type="project" value="UniProtKB-SubCell"/>
</dbReference>
<dbReference type="GO" id="GO:0045944">
    <property type="term" value="P:positive regulation of transcription by RNA polymerase II"/>
    <property type="evidence" value="ECO:0007669"/>
    <property type="project" value="UniProtKB-ARBA"/>
</dbReference>
<keyword evidence="13" id="KW-0449">Lipoprotein</keyword>
<evidence type="ECO:0000256" key="1">
    <source>
        <dbReference type="ARBA" id="ARBA00004123"/>
    </source>
</evidence>
<dbReference type="SUPFAM" id="SSF47473">
    <property type="entry name" value="EF-hand"/>
    <property type="match status" value="1"/>
</dbReference>
<evidence type="ECO:0000256" key="13">
    <source>
        <dbReference type="ARBA" id="ARBA00023288"/>
    </source>
</evidence>
<keyword evidence="3" id="KW-0963">Cytoplasm</keyword>
<gene>
    <name evidence="17" type="ORF">ROHU_007548</name>
</gene>
<dbReference type="Gene3D" id="1.10.10.10">
    <property type="entry name" value="Winged helix-like DNA-binding domain superfamily/Winged helix DNA-binding domain"/>
    <property type="match status" value="1"/>
</dbReference>
<dbReference type="PANTHER" id="PTHR11949:SF9">
    <property type="entry name" value="INTERFERON REGULATORY FACTOR 6"/>
    <property type="match status" value="1"/>
</dbReference>
<evidence type="ECO:0000313" key="17">
    <source>
        <dbReference type="EMBL" id="RXN18977.1"/>
    </source>
</evidence>
<dbReference type="Pfam" id="PF13499">
    <property type="entry name" value="EF-hand_7"/>
    <property type="match status" value="1"/>
</dbReference>
<dbReference type="CDD" id="cd00051">
    <property type="entry name" value="EFh"/>
    <property type="match status" value="3"/>
</dbReference>
<dbReference type="FunFam" id="1.10.238.10:FF:000052">
    <property type="entry name" value="Guanylate cyclase activator 1A"/>
    <property type="match status" value="1"/>
</dbReference>
<keyword evidence="6" id="KW-0677">Repeat</keyword>
<keyword evidence="12" id="KW-0539">Nucleus</keyword>
<dbReference type="STRING" id="84645.A0A498MPQ5"/>
<dbReference type="Proteomes" id="UP000290572">
    <property type="component" value="Unassembled WGS sequence"/>
</dbReference>
<dbReference type="InterPro" id="IPR019817">
    <property type="entry name" value="Interferon_reg_fac_CS"/>
</dbReference>
<dbReference type="GO" id="GO:0002376">
    <property type="term" value="P:immune system process"/>
    <property type="evidence" value="ECO:0007669"/>
    <property type="project" value="TreeGrafter"/>
</dbReference>
<dbReference type="CDD" id="cd00103">
    <property type="entry name" value="IRF"/>
    <property type="match status" value="1"/>
</dbReference>
<keyword evidence="18" id="KW-1185">Reference proteome</keyword>
<evidence type="ECO:0000259" key="15">
    <source>
        <dbReference type="PROSITE" id="PS50222"/>
    </source>
</evidence>
<dbReference type="AlphaFoldDB" id="A0A498MPQ5"/>
<dbReference type="Gene3D" id="2.60.200.10">
    <property type="match status" value="1"/>
</dbReference>
<dbReference type="SUPFAM" id="SSF46785">
    <property type="entry name" value="Winged helix' DNA-binding domain"/>
    <property type="match status" value="1"/>
</dbReference>
<dbReference type="GO" id="GO:0005509">
    <property type="term" value="F:calcium ion binding"/>
    <property type="evidence" value="ECO:0007669"/>
    <property type="project" value="InterPro"/>
</dbReference>
<evidence type="ECO:0000256" key="12">
    <source>
        <dbReference type="ARBA" id="ARBA00023242"/>
    </source>
</evidence>